<sequence length="297" mass="35264">MYYILILLKINCKFTLPSFYINEYIYFGSYFTILERINKNINKIMNTANIINLLETKKQKIDKNFYEETLSDSKLLLKSYSFKQEEIYKHLKMINNTKQKTSPDYCDNIKTILILVDMLAYSHQINCLIPEIRILLLYSISIYDIQNNIDQILYMFFLLIKYAESAMLIINDETLLTTRNNLEIGISSLLKLIYHSLKKGILATENFKKIDMTFSDRFKIDAENRLLKIYKTCITLLYIENLKICADTNIQNNTFEIMASYGSFWESNMHILHDYYDEMNKYIFKDLYFLGNSIIGH</sequence>
<dbReference type="VEuPathDB" id="MicrosporidiaDB:NAPIS_ORF01440"/>
<dbReference type="EMBL" id="KE647189">
    <property type="protein sequence ID" value="EQB60987.1"/>
    <property type="molecule type" value="Genomic_DNA"/>
</dbReference>
<protein>
    <submittedName>
        <fullName evidence="1">Uncharacterized protein</fullName>
    </submittedName>
</protein>
<organism evidence="1 2">
    <name type="scientific">Vairimorpha apis BRL 01</name>
    <dbReference type="NCBI Taxonomy" id="1037528"/>
    <lineage>
        <taxon>Eukaryota</taxon>
        <taxon>Fungi</taxon>
        <taxon>Fungi incertae sedis</taxon>
        <taxon>Microsporidia</taxon>
        <taxon>Nosematidae</taxon>
        <taxon>Vairimorpha</taxon>
    </lineage>
</organism>
<dbReference type="AlphaFoldDB" id="T0L0A8"/>
<evidence type="ECO:0000313" key="1">
    <source>
        <dbReference type="EMBL" id="EQB60987.1"/>
    </source>
</evidence>
<name>T0L0A8_9MICR</name>
<dbReference type="Proteomes" id="UP000053780">
    <property type="component" value="Unassembled WGS sequence"/>
</dbReference>
<accession>T0L0A8</accession>
<proteinExistence type="predicted"/>
<gene>
    <name evidence="1" type="ORF">NAPIS_ORF01440</name>
</gene>
<keyword evidence="2" id="KW-1185">Reference proteome</keyword>
<reference evidence="1 2" key="1">
    <citation type="journal article" date="2013" name="BMC Genomics">
        <title>Genome sequencing and comparative genomics of honey bee microsporidia, Nosema apis reveal novel insights into host-parasite interactions.</title>
        <authorList>
            <person name="Chen Yp."/>
            <person name="Pettis J.S."/>
            <person name="Zhao Y."/>
            <person name="Liu X."/>
            <person name="Tallon L.J."/>
            <person name="Sadzewicz L.D."/>
            <person name="Li R."/>
            <person name="Zheng H."/>
            <person name="Huang S."/>
            <person name="Zhang X."/>
            <person name="Hamilton M.C."/>
            <person name="Pernal S.F."/>
            <person name="Melathopoulos A.P."/>
            <person name="Yan X."/>
            <person name="Evans J.D."/>
        </authorList>
    </citation>
    <scope>NUCLEOTIDE SEQUENCE [LARGE SCALE GENOMIC DNA]</scope>
    <source>
        <strain evidence="1 2">BRL 01</strain>
    </source>
</reference>
<evidence type="ECO:0000313" key="2">
    <source>
        <dbReference type="Proteomes" id="UP000053780"/>
    </source>
</evidence>
<dbReference type="HOGENOM" id="CLU_937187_0_0_1"/>